<keyword evidence="2" id="KW-0812">Transmembrane</keyword>
<name>A0ABN2H4T1_9MICO</name>
<dbReference type="Pfam" id="PF10708">
    <property type="entry name" value="DUF2510"/>
    <property type="match status" value="1"/>
</dbReference>
<evidence type="ECO:0000313" key="4">
    <source>
        <dbReference type="EMBL" id="GAA1681917.1"/>
    </source>
</evidence>
<evidence type="ECO:0000256" key="2">
    <source>
        <dbReference type="SAM" id="Phobius"/>
    </source>
</evidence>
<feature type="transmembrane region" description="Helical" evidence="2">
    <location>
        <begin position="97"/>
        <end position="122"/>
    </location>
</feature>
<keyword evidence="5" id="KW-1185">Reference proteome</keyword>
<accession>A0ABN2H4T1</accession>
<feature type="region of interest" description="Disordered" evidence="1">
    <location>
        <begin position="57"/>
        <end position="76"/>
    </location>
</feature>
<keyword evidence="2" id="KW-0472">Membrane</keyword>
<keyword evidence="2" id="KW-1133">Transmembrane helix</keyword>
<dbReference type="RefSeq" id="WP_344055436.1">
    <property type="nucleotide sequence ID" value="NZ_BAAAPK010000001.1"/>
</dbReference>
<sequence length="257" mass="27144">MADRTTPPGWYDDSRGALRWWDGTQWTEHVQTPDAETGETASDEGIDAATSLPAELAPEGASPAVSAPPGYPGGFPGGTAPSGGFISATEPKKSKLWIVWVVVGIVLLGLVVAIAVLIPLIIGLVNGAQGVSDADRASAVSTVELYDEAWQTGDCDKFQASTTENFREGLQIVDCASFTAASQGFVDSVDDYKLNVTSVQSEDADQVTVLTSETYTSTVDDQGNQTDEALPYEDRYAYILIPAGDGWAIDQALDASE</sequence>
<dbReference type="SUPFAM" id="SSF54427">
    <property type="entry name" value="NTF2-like"/>
    <property type="match status" value="1"/>
</dbReference>
<protein>
    <recommendedName>
        <fullName evidence="3">DUF2510 domain-containing protein</fullName>
    </recommendedName>
</protein>
<organism evidence="4 5">
    <name type="scientific">Microbacterium lacus</name>
    <dbReference type="NCBI Taxonomy" id="415217"/>
    <lineage>
        <taxon>Bacteria</taxon>
        <taxon>Bacillati</taxon>
        <taxon>Actinomycetota</taxon>
        <taxon>Actinomycetes</taxon>
        <taxon>Micrococcales</taxon>
        <taxon>Microbacteriaceae</taxon>
        <taxon>Microbacterium</taxon>
    </lineage>
</organism>
<dbReference type="InterPro" id="IPR018929">
    <property type="entry name" value="DUF2510"/>
</dbReference>
<gene>
    <name evidence="4" type="ORF">GCM10009807_27300</name>
</gene>
<dbReference type="InterPro" id="IPR032710">
    <property type="entry name" value="NTF2-like_dom_sf"/>
</dbReference>
<dbReference type="Proteomes" id="UP001500596">
    <property type="component" value="Unassembled WGS sequence"/>
</dbReference>
<reference evidence="4 5" key="1">
    <citation type="journal article" date="2019" name="Int. J. Syst. Evol. Microbiol.">
        <title>The Global Catalogue of Microorganisms (GCM) 10K type strain sequencing project: providing services to taxonomists for standard genome sequencing and annotation.</title>
        <authorList>
            <consortium name="The Broad Institute Genomics Platform"/>
            <consortium name="The Broad Institute Genome Sequencing Center for Infectious Disease"/>
            <person name="Wu L."/>
            <person name="Ma J."/>
        </authorList>
    </citation>
    <scope>NUCLEOTIDE SEQUENCE [LARGE SCALE GENOMIC DNA]</scope>
    <source>
        <strain evidence="4 5">JCM 15575</strain>
    </source>
</reference>
<evidence type="ECO:0000256" key="1">
    <source>
        <dbReference type="SAM" id="MobiDB-lite"/>
    </source>
</evidence>
<proteinExistence type="predicted"/>
<comment type="caution">
    <text evidence="4">The sequence shown here is derived from an EMBL/GenBank/DDBJ whole genome shotgun (WGS) entry which is preliminary data.</text>
</comment>
<feature type="domain" description="DUF2510" evidence="3">
    <location>
        <begin position="8"/>
        <end position="36"/>
    </location>
</feature>
<evidence type="ECO:0000259" key="3">
    <source>
        <dbReference type="Pfam" id="PF10708"/>
    </source>
</evidence>
<evidence type="ECO:0000313" key="5">
    <source>
        <dbReference type="Proteomes" id="UP001500596"/>
    </source>
</evidence>
<dbReference type="EMBL" id="BAAAPK010000001">
    <property type="protein sequence ID" value="GAA1681917.1"/>
    <property type="molecule type" value="Genomic_DNA"/>
</dbReference>